<proteinExistence type="predicted"/>
<dbReference type="RefSeq" id="WP_386727098.1">
    <property type="nucleotide sequence ID" value="NZ_JBHSTP010000001.1"/>
</dbReference>
<organism evidence="2 3">
    <name type="scientific">Luethyella okanaganae</name>
    <dbReference type="NCBI Taxonomy" id="69372"/>
    <lineage>
        <taxon>Bacteria</taxon>
        <taxon>Bacillati</taxon>
        <taxon>Actinomycetota</taxon>
        <taxon>Actinomycetes</taxon>
        <taxon>Micrococcales</taxon>
        <taxon>Microbacteriaceae</taxon>
        <taxon>Luethyella</taxon>
    </lineage>
</organism>
<name>A0ABW1VBQ1_9MICO</name>
<dbReference type="Proteomes" id="UP001596306">
    <property type="component" value="Unassembled WGS sequence"/>
</dbReference>
<evidence type="ECO:0000256" key="1">
    <source>
        <dbReference type="SAM" id="MobiDB-lite"/>
    </source>
</evidence>
<dbReference type="EMBL" id="JBHSTP010000001">
    <property type="protein sequence ID" value="MFC6354950.1"/>
    <property type="molecule type" value="Genomic_DNA"/>
</dbReference>
<accession>A0ABW1VBQ1</accession>
<keyword evidence="3" id="KW-1185">Reference proteome</keyword>
<feature type="region of interest" description="Disordered" evidence="1">
    <location>
        <begin position="32"/>
        <end position="51"/>
    </location>
</feature>
<protein>
    <submittedName>
        <fullName evidence="2">Uncharacterized protein</fullName>
    </submittedName>
</protein>
<sequence length="51" mass="5857">MSTRKASNQGAHRVELCNQHVDEDEGLRVENNRPFEMPLDPEVNANALTWH</sequence>
<reference evidence="3" key="1">
    <citation type="journal article" date="2019" name="Int. J. Syst. Evol. Microbiol.">
        <title>The Global Catalogue of Microorganisms (GCM) 10K type strain sequencing project: providing services to taxonomists for standard genome sequencing and annotation.</title>
        <authorList>
            <consortium name="The Broad Institute Genomics Platform"/>
            <consortium name="The Broad Institute Genome Sequencing Center for Infectious Disease"/>
            <person name="Wu L."/>
            <person name="Ma J."/>
        </authorList>
    </citation>
    <scope>NUCLEOTIDE SEQUENCE [LARGE SCALE GENOMIC DNA]</scope>
    <source>
        <strain evidence="3">CCUG 43304</strain>
    </source>
</reference>
<gene>
    <name evidence="2" type="ORF">ACFQB0_02325</name>
</gene>
<evidence type="ECO:0000313" key="3">
    <source>
        <dbReference type="Proteomes" id="UP001596306"/>
    </source>
</evidence>
<comment type="caution">
    <text evidence="2">The sequence shown here is derived from an EMBL/GenBank/DDBJ whole genome shotgun (WGS) entry which is preliminary data.</text>
</comment>
<evidence type="ECO:0000313" key="2">
    <source>
        <dbReference type="EMBL" id="MFC6354950.1"/>
    </source>
</evidence>